<sequence>MPSIELPPEDRVLSPHTGWTRAHWEAVADGLLAAVGRHACPGYALIDLPGSRPSVSGRRSDGLEGYARTFLLAALRVAGAGGDDPHGVLKRYAEGLAAGTRTPTTERDLADGDQVSWPLIGDRSQAMVEAASIAVALRLTRPWLWDGLDERTREQVRAWLAPALHHTPVDNNWWLFPAMVGGFLAEVGLDQDGSAQRALDRGLAKIEQWYLGNGWYTDGRPRAFDHYNGWAFHLYPVLHARLSGDPRLRDTYGPRLAAYLDGYARTFGADGAPVHQGRSLAYRFAAAGPLWAGALSGHTPLAPGATRRLASGALRYFVDGGALDADGLLTLGWFGPYPPMVQEYSGPASPYWASKGFLGLLLPPDHPVWTAVEEPGPAEREDAVVPLPQPGWLIQSTAADGLVRLHNHGSDDQPADQVLPDSPLYARLAHSTATGPAFGDVPDNHFGLVADGAISERGPIRPLGTGDGWAASAHRPRIGGVELPGVTVTSVLLASGAEEVHVHLVTGADPGTEVRHSGWAVAGGEVRAGSDHRFAEVSATRPGGGRLSSALRPVQGFTAAGTHRLADGTAFGPDAALPVLTGGTPADGPALFVAASRLAGPATRPFPAPRVIVDGCQVQVHWPDGTGHEALLATGAVTVRRTG</sequence>
<comment type="caution">
    <text evidence="2">The sequence shown here is derived from an EMBL/GenBank/DDBJ whole genome shotgun (WGS) entry which is preliminary data.</text>
</comment>
<dbReference type="RefSeq" id="WP_184921691.1">
    <property type="nucleotide sequence ID" value="NZ_JACHJR010000001.1"/>
</dbReference>
<protein>
    <recommendedName>
        <fullName evidence="1">DUF2264 domain-containing protein</fullName>
    </recommendedName>
</protein>
<organism evidence="2 3">
    <name type="scientific">Kitasatospora gansuensis</name>
    <dbReference type="NCBI Taxonomy" id="258050"/>
    <lineage>
        <taxon>Bacteria</taxon>
        <taxon>Bacillati</taxon>
        <taxon>Actinomycetota</taxon>
        <taxon>Actinomycetes</taxon>
        <taxon>Kitasatosporales</taxon>
        <taxon>Streptomycetaceae</taxon>
        <taxon>Kitasatospora</taxon>
    </lineage>
</organism>
<reference evidence="2 3" key="1">
    <citation type="submission" date="2020-08" db="EMBL/GenBank/DDBJ databases">
        <title>Sequencing the genomes of 1000 actinobacteria strains.</title>
        <authorList>
            <person name="Klenk H.-P."/>
        </authorList>
    </citation>
    <scope>NUCLEOTIDE SEQUENCE [LARGE SCALE GENOMIC DNA]</scope>
    <source>
        <strain evidence="2 3">DSM 44786</strain>
    </source>
</reference>
<dbReference type="Proteomes" id="UP000573327">
    <property type="component" value="Unassembled WGS sequence"/>
</dbReference>
<gene>
    <name evidence="2" type="ORF">F4556_006027</name>
</gene>
<name>A0A7W7SHI5_9ACTN</name>
<proteinExistence type="predicted"/>
<dbReference type="InterPro" id="IPR049349">
    <property type="entry name" value="DUF2264_N"/>
</dbReference>
<evidence type="ECO:0000313" key="3">
    <source>
        <dbReference type="Proteomes" id="UP000573327"/>
    </source>
</evidence>
<dbReference type="PANTHER" id="PTHR35339:SF4">
    <property type="entry name" value="LINALOOL DEHYDRATASE_ISOMERASE DOMAIN-CONTAINING PROTEIN"/>
    <property type="match status" value="1"/>
</dbReference>
<evidence type="ECO:0000313" key="2">
    <source>
        <dbReference type="EMBL" id="MBB4950492.1"/>
    </source>
</evidence>
<accession>A0A7W7SHI5</accession>
<dbReference type="EMBL" id="JACHJR010000001">
    <property type="protein sequence ID" value="MBB4950492.1"/>
    <property type="molecule type" value="Genomic_DNA"/>
</dbReference>
<dbReference type="Pfam" id="PF10022">
    <property type="entry name" value="DUF2264"/>
    <property type="match status" value="1"/>
</dbReference>
<keyword evidence="3" id="KW-1185">Reference proteome</keyword>
<evidence type="ECO:0000259" key="1">
    <source>
        <dbReference type="Pfam" id="PF10022"/>
    </source>
</evidence>
<dbReference type="PANTHER" id="PTHR35339">
    <property type="entry name" value="LINALOOL DEHYDRATASE_ISOMERASE DOMAIN-CONTAINING PROTEIN"/>
    <property type="match status" value="1"/>
</dbReference>
<feature type="domain" description="DUF2264" evidence="1">
    <location>
        <begin position="20"/>
        <end position="375"/>
    </location>
</feature>
<dbReference type="InterPro" id="IPR016624">
    <property type="entry name" value="UCP014753"/>
</dbReference>
<dbReference type="AlphaFoldDB" id="A0A7W7SHI5"/>